<evidence type="ECO:0000256" key="7">
    <source>
        <dbReference type="ARBA" id="ARBA00022970"/>
    </source>
</evidence>
<dbReference type="GO" id="GO:0016887">
    <property type="term" value="F:ATP hydrolysis activity"/>
    <property type="evidence" value="ECO:0007669"/>
    <property type="project" value="InterPro"/>
</dbReference>
<dbReference type="AlphaFoldDB" id="A0A9J6P446"/>
<feature type="domain" description="ABC transporter" evidence="9">
    <location>
        <begin position="2"/>
        <end position="241"/>
    </location>
</feature>
<dbReference type="Gene3D" id="3.40.50.300">
    <property type="entry name" value="P-loop containing nucleotide triphosphate hydrolases"/>
    <property type="match status" value="1"/>
</dbReference>
<evidence type="ECO:0000256" key="1">
    <source>
        <dbReference type="ARBA" id="ARBA00005417"/>
    </source>
</evidence>
<organism evidence="10 11">
    <name type="scientific">Oceanirhabdus seepicola</name>
    <dbReference type="NCBI Taxonomy" id="2828781"/>
    <lineage>
        <taxon>Bacteria</taxon>
        <taxon>Bacillati</taxon>
        <taxon>Bacillota</taxon>
        <taxon>Clostridia</taxon>
        <taxon>Eubacteriales</taxon>
        <taxon>Clostridiaceae</taxon>
        <taxon>Oceanirhabdus</taxon>
    </lineage>
</organism>
<dbReference type="InterPro" id="IPR041701">
    <property type="entry name" value="MetN_ABC"/>
</dbReference>
<dbReference type="InterPro" id="IPR017871">
    <property type="entry name" value="ABC_transporter-like_CS"/>
</dbReference>
<evidence type="ECO:0000256" key="2">
    <source>
        <dbReference type="ARBA" id="ARBA00022448"/>
    </source>
</evidence>
<keyword evidence="11" id="KW-1185">Reference proteome</keyword>
<dbReference type="SUPFAM" id="SSF55021">
    <property type="entry name" value="ACT-like"/>
    <property type="match status" value="1"/>
</dbReference>
<dbReference type="GO" id="GO:0005524">
    <property type="term" value="F:ATP binding"/>
    <property type="evidence" value="ECO:0007669"/>
    <property type="project" value="UniProtKB-KW"/>
</dbReference>
<dbReference type="PROSITE" id="PS50893">
    <property type="entry name" value="ABC_TRANSPORTER_2"/>
    <property type="match status" value="1"/>
</dbReference>
<dbReference type="Pfam" id="PF00005">
    <property type="entry name" value="ABC_tran"/>
    <property type="match status" value="1"/>
</dbReference>
<evidence type="ECO:0000313" key="10">
    <source>
        <dbReference type="EMBL" id="MCM1990918.1"/>
    </source>
</evidence>
<dbReference type="CDD" id="cd03258">
    <property type="entry name" value="ABC_MetN_methionine_transporter"/>
    <property type="match status" value="1"/>
</dbReference>
<comment type="similarity">
    <text evidence="1">Belongs to the ABC transporter superfamily.</text>
</comment>
<dbReference type="InterPro" id="IPR045865">
    <property type="entry name" value="ACT-like_dom_sf"/>
</dbReference>
<dbReference type="SUPFAM" id="SSF52540">
    <property type="entry name" value="P-loop containing nucleoside triphosphate hydrolases"/>
    <property type="match status" value="1"/>
</dbReference>
<dbReference type="InterPro" id="IPR003593">
    <property type="entry name" value="AAA+_ATPase"/>
</dbReference>
<keyword evidence="6" id="KW-1278">Translocase</keyword>
<dbReference type="PROSITE" id="PS00211">
    <property type="entry name" value="ABC_TRANSPORTER_1"/>
    <property type="match status" value="1"/>
</dbReference>
<keyword evidence="3" id="KW-1003">Cell membrane</keyword>
<dbReference type="InterPro" id="IPR018449">
    <property type="entry name" value="NIL_domain"/>
</dbReference>
<name>A0A9J6P446_9CLOT</name>
<keyword evidence="8" id="KW-0472">Membrane</keyword>
<evidence type="ECO:0000256" key="6">
    <source>
        <dbReference type="ARBA" id="ARBA00022967"/>
    </source>
</evidence>
<evidence type="ECO:0000256" key="5">
    <source>
        <dbReference type="ARBA" id="ARBA00022840"/>
    </source>
</evidence>
<dbReference type="RefSeq" id="WP_250860028.1">
    <property type="nucleotide sequence ID" value="NZ_JAGSOJ010000003.1"/>
</dbReference>
<proteinExistence type="inferred from homology"/>
<evidence type="ECO:0000256" key="8">
    <source>
        <dbReference type="ARBA" id="ARBA00023136"/>
    </source>
</evidence>
<sequence>MIKILNLEKKFKLKNSTFKALDNINLEFEKRKIHGIIGESGAGKSTLLRCLNKLETPTSGMIEIDGTDIISLSDLELRHFRQNMGMIFQDFNLLSSRTVYDNIAFPLELAKTSKKEIHEKVTELLEIVSLSDKASSYPSQLSGGQKQRVAIARALANNPEFLLCDEATSALDPKTTKQILDLLNNINKEFNITVILITHEMDVIKEICDTVTHLIDGKCLYSGKCSDFFVTYEKKIHKDSLINEKKDIIDSCQGKVIYLTFTHSSAKSPIISRLSRLLDIDVNIINGQIDKIGDIVLGNLVIEIENNNSLLEKSLKFLEESSVETEVIK</sequence>
<gene>
    <name evidence="10" type="ORF">KDK92_14395</name>
</gene>
<dbReference type="PANTHER" id="PTHR43166:SF30">
    <property type="entry name" value="METHIONINE IMPORT ATP-BINDING PROTEIN METN"/>
    <property type="match status" value="1"/>
</dbReference>
<dbReference type="FunFam" id="3.40.50.300:FF:000056">
    <property type="entry name" value="Cell division ATP-binding protein FtsE"/>
    <property type="match status" value="1"/>
</dbReference>
<reference evidence="10" key="1">
    <citation type="journal article" date="2021" name="mSystems">
        <title>Bacteria and Archaea Synergistically Convert Glycine Betaine to Biogenic Methane in the Formosa Cold Seep of the South China Sea.</title>
        <authorList>
            <person name="Li L."/>
            <person name="Zhang W."/>
            <person name="Zhang S."/>
            <person name="Song L."/>
            <person name="Sun Q."/>
            <person name="Zhang H."/>
            <person name="Xiang H."/>
            <person name="Dong X."/>
        </authorList>
    </citation>
    <scope>NUCLEOTIDE SEQUENCE</scope>
    <source>
        <strain evidence="10">ZWT</strain>
    </source>
</reference>
<protein>
    <submittedName>
        <fullName evidence="10">ATP-binding cassette domain-containing protein</fullName>
    </submittedName>
</protein>
<dbReference type="SMART" id="SM00930">
    <property type="entry name" value="NIL"/>
    <property type="match status" value="1"/>
</dbReference>
<evidence type="ECO:0000256" key="4">
    <source>
        <dbReference type="ARBA" id="ARBA00022741"/>
    </source>
</evidence>
<dbReference type="InterPro" id="IPR003439">
    <property type="entry name" value="ABC_transporter-like_ATP-bd"/>
</dbReference>
<accession>A0A9J6P446</accession>
<dbReference type="EMBL" id="JAGSOJ010000003">
    <property type="protein sequence ID" value="MCM1990918.1"/>
    <property type="molecule type" value="Genomic_DNA"/>
</dbReference>
<dbReference type="PANTHER" id="PTHR43166">
    <property type="entry name" value="AMINO ACID IMPORT ATP-BINDING PROTEIN"/>
    <property type="match status" value="1"/>
</dbReference>
<keyword evidence="4" id="KW-0547">Nucleotide-binding</keyword>
<dbReference type="InterPro" id="IPR027417">
    <property type="entry name" value="P-loop_NTPase"/>
</dbReference>
<dbReference type="GO" id="GO:0005886">
    <property type="term" value="C:plasma membrane"/>
    <property type="evidence" value="ECO:0007669"/>
    <property type="project" value="UniProtKB-ARBA"/>
</dbReference>
<dbReference type="Pfam" id="PF09383">
    <property type="entry name" value="NIL"/>
    <property type="match status" value="1"/>
</dbReference>
<evidence type="ECO:0000256" key="3">
    <source>
        <dbReference type="ARBA" id="ARBA00022475"/>
    </source>
</evidence>
<keyword evidence="2" id="KW-0813">Transport</keyword>
<dbReference type="GO" id="GO:0006865">
    <property type="term" value="P:amino acid transport"/>
    <property type="evidence" value="ECO:0007669"/>
    <property type="project" value="UniProtKB-KW"/>
</dbReference>
<dbReference type="InterPro" id="IPR050086">
    <property type="entry name" value="MetN_ABC_transporter-like"/>
</dbReference>
<dbReference type="SMART" id="SM00382">
    <property type="entry name" value="AAA"/>
    <property type="match status" value="1"/>
</dbReference>
<keyword evidence="5 10" id="KW-0067">ATP-binding</keyword>
<evidence type="ECO:0000259" key="9">
    <source>
        <dbReference type="PROSITE" id="PS50893"/>
    </source>
</evidence>
<dbReference type="Proteomes" id="UP001056429">
    <property type="component" value="Unassembled WGS sequence"/>
</dbReference>
<reference evidence="10" key="2">
    <citation type="submission" date="2021-04" db="EMBL/GenBank/DDBJ databases">
        <authorList>
            <person name="Dong X."/>
        </authorList>
    </citation>
    <scope>NUCLEOTIDE SEQUENCE</scope>
    <source>
        <strain evidence="10">ZWT</strain>
    </source>
</reference>
<evidence type="ECO:0000313" key="11">
    <source>
        <dbReference type="Proteomes" id="UP001056429"/>
    </source>
</evidence>
<keyword evidence="7" id="KW-0029">Amino-acid transport</keyword>
<comment type="caution">
    <text evidence="10">The sequence shown here is derived from an EMBL/GenBank/DDBJ whole genome shotgun (WGS) entry which is preliminary data.</text>
</comment>
<dbReference type="Gene3D" id="3.30.70.260">
    <property type="match status" value="1"/>
</dbReference>